<protein>
    <submittedName>
        <fullName evidence="2">Uncharacterized protein</fullName>
    </submittedName>
</protein>
<evidence type="ECO:0000256" key="1">
    <source>
        <dbReference type="SAM" id="MobiDB-lite"/>
    </source>
</evidence>
<reference evidence="2" key="1">
    <citation type="journal article" date="2019" name="Sci. Rep.">
        <title>Draft genome of Tanacetum cinerariifolium, the natural source of mosquito coil.</title>
        <authorList>
            <person name="Yamashiro T."/>
            <person name="Shiraishi A."/>
            <person name="Satake H."/>
            <person name="Nakayama K."/>
        </authorList>
    </citation>
    <scope>NUCLEOTIDE SEQUENCE</scope>
</reference>
<organism evidence="2">
    <name type="scientific">Tanacetum cinerariifolium</name>
    <name type="common">Dalmatian daisy</name>
    <name type="synonym">Chrysanthemum cinerariifolium</name>
    <dbReference type="NCBI Taxonomy" id="118510"/>
    <lineage>
        <taxon>Eukaryota</taxon>
        <taxon>Viridiplantae</taxon>
        <taxon>Streptophyta</taxon>
        <taxon>Embryophyta</taxon>
        <taxon>Tracheophyta</taxon>
        <taxon>Spermatophyta</taxon>
        <taxon>Magnoliopsida</taxon>
        <taxon>eudicotyledons</taxon>
        <taxon>Gunneridae</taxon>
        <taxon>Pentapetalae</taxon>
        <taxon>asterids</taxon>
        <taxon>campanulids</taxon>
        <taxon>Asterales</taxon>
        <taxon>Asteraceae</taxon>
        <taxon>Asteroideae</taxon>
        <taxon>Anthemideae</taxon>
        <taxon>Anthemidinae</taxon>
        <taxon>Tanacetum</taxon>
    </lineage>
</organism>
<feature type="compositionally biased region" description="Basic and acidic residues" evidence="1">
    <location>
        <begin position="63"/>
        <end position="74"/>
    </location>
</feature>
<proteinExistence type="predicted"/>
<gene>
    <name evidence="2" type="ORF">Tci_840916</name>
</gene>
<dbReference type="AlphaFoldDB" id="A0A699QCK5"/>
<dbReference type="EMBL" id="BKCJ011022418">
    <property type="protein sequence ID" value="GFC68946.1"/>
    <property type="molecule type" value="Genomic_DNA"/>
</dbReference>
<feature type="region of interest" description="Disordered" evidence="1">
    <location>
        <begin position="61"/>
        <end position="85"/>
    </location>
</feature>
<accession>A0A699QCK5</accession>
<evidence type="ECO:0000313" key="2">
    <source>
        <dbReference type="EMBL" id="GFC68946.1"/>
    </source>
</evidence>
<sequence length="85" mass="9437">MAFITAHGIFKVVVLRAEDFFYLVPRSQMISVYQTIGCSLQHLLFSPATIPGNPGRLVAGDDFPGRHVTREKSNGKTRMGYLPGR</sequence>
<comment type="caution">
    <text evidence="2">The sequence shown here is derived from an EMBL/GenBank/DDBJ whole genome shotgun (WGS) entry which is preliminary data.</text>
</comment>
<name>A0A699QCK5_TANCI</name>